<organism evidence="2 3">
    <name type="scientific">Propionibacterium acidifaciens F0233</name>
    <dbReference type="NCBI Taxonomy" id="553198"/>
    <lineage>
        <taxon>Bacteria</taxon>
        <taxon>Bacillati</taxon>
        <taxon>Actinomycetota</taxon>
        <taxon>Actinomycetes</taxon>
        <taxon>Propionibacteriales</taxon>
        <taxon>Propionibacteriaceae</taxon>
        <taxon>Propionibacterium</taxon>
    </lineage>
</organism>
<evidence type="ECO:0000313" key="2">
    <source>
        <dbReference type="EMBL" id="ERK61057.1"/>
    </source>
</evidence>
<comment type="caution">
    <text evidence="2">The sequence shown here is derived from an EMBL/GenBank/DDBJ whole genome shotgun (WGS) entry which is preliminary data.</text>
</comment>
<keyword evidence="3" id="KW-1185">Reference proteome</keyword>
<feature type="region of interest" description="Disordered" evidence="1">
    <location>
        <begin position="1"/>
        <end position="40"/>
    </location>
</feature>
<feature type="compositionally biased region" description="Basic and acidic residues" evidence="1">
    <location>
        <begin position="7"/>
        <end position="16"/>
    </location>
</feature>
<accession>U2SEE7</accession>
<dbReference type="Proteomes" id="UP000017052">
    <property type="component" value="Unassembled WGS sequence"/>
</dbReference>
<dbReference type="EMBL" id="ACVN02000064">
    <property type="protein sequence ID" value="ERK61057.1"/>
    <property type="molecule type" value="Genomic_DNA"/>
</dbReference>
<evidence type="ECO:0000256" key="1">
    <source>
        <dbReference type="SAM" id="MobiDB-lite"/>
    </source>
</evidence>
<dbReference type="AlphaFoldDB" id="U2SEE7"/>
<gene>
    <name evidence="2" type="ORF">HMPREF0682_1380</name>
</gene>
<sequence>MRSRQRSRLESPERAFRLVGASPTHGCASAPDSHRLPSQR</sequence>
<name>U2SEE7_9ACTN</name>
<proteinExistence type="predicted"/>
<protein>
    <submittedName>
        <fullName evidence="2">Uncharacterized protein</fullName>
    </submittedName>
</protein>
<evidence type="ECO:0000313" key="3">
    <source>
        <dbReference type="Proteomes" id="UP000017052"/>
    </source>
</evidence>
<reference evidence="2" key="1">
    <citation type="submission" date="2013-08" db="EMBL/GenBank/DDBJ databases">
        <authorList>
            <person name="Durkin A.S."/>
            <person name="Haft D.R."/>
            <person name="McCorrison J."/>
            <person name="Torralba M."/>
            <person name="Gillis M."/>
            <person name="Haft D.H."/>
            <person name="Methe B."/>
            <person name="Sutton G."/>
            <person name="Nelson K.E."/>
        </authorList>
    </citation>
    <scope>NUCLEOTIDE SEQUENCE [LARGE SCALE GENOMIC DNA]</scope>
    <source>
        <strain evidence="2">F0233</strain>
    </source>
</reference>